<evidence type="ECO:0000313" key="5">
    <source>
        <dbReference type="WBParaSite" id="SBAD_0000786401-mRNA-1"/>
    </source>
</evidence>
<keyword evidence="4" id="KW-1185">Reference proteome</keyword>
<organism evidence="5">
    <name type="scientific">Soboliphyme baturini</name>
    <dbReference type="NCBI Taxonomy" id="241478"/>
    <lineage>
        <taxon>Eukaryota</taxon>
        <taxon>Metazoa</taxon>
        <taxon>Ecdysozoa</taxon>
        <taxon>Nematoda</taxon>
        <taxon>Enoplea</taxon>
        <taxon>Dorylaimia</taxon>
        <taxon>Dioctophymatida</taxon>
        <taxon>Dioctophymatoidea</taxon>
        <taxon>Soboliphymatidae</taxon>
        <taxon>Soboliphyme</taxon>
    </lineage>
</organism>
<dbReference type="PANTHER" id="PTHR21021:SF16">
    <property type="entry name" value="TIP41-LIKE PROTEIN"/>
    <property type="match status" value="1"/>
</dbReference>
<dbReference type="GO" id="GO:0031929">
    <property type="term" value="P:TOR signaling"/>
    <property type="evidence" value="ECO:0007669"/>
    <property type="project" value="TreeGrafter"/>
</dbReference>
<dbReference type="WBParaSite" id="SBAD_0000786401-mRNA-1">
    <property type="protein sequence ID" value="SBAD_0000786401-mRNA-1"/>
    <property type="gene ID" value="SBAD_0000786401"/>
</dbReference>
<gene>
    <name evidence="3" type="ORF">SBAD_LOCUS7575</name>
</gene>
<evidence type="ECO:0000256" key="1">
    <source>
        <dbReference type="ARBA" id="ARBA00006658"/>
    </source>
</evidence>
<dbReference type="GO" id="GO:0005829">
    <property type="term" value="C:cytosol"/>
    <property type="evidence" value="ECO:0007669"/>
    <property type="project" value="TreeGrafter"/>
</dbReference>
<dbReference type="EMBL" id="UZAM01010749">
    <property type="protein sequence ID" value="VDP13570.1"/>
    <property type="molecule type" value="Genomic_DNA"/>
</dbReference>
<comment type="similarity">
    <text evidence="1">Belongs to the TIP41 family.</text>
</comment>
<sequence>MEKEERFRLGDWHFRASSSRILGSVCKCIDKSAAGDGRKCELCRFRQTLQLPSLPDMVFASNVLKIRHKSGGGLTFRALDALRQEWAQNRQDIEVAKSVVKPFDWTYTTDYSGTLKGFQEVPTEEKIDYEALTKVQPILFYQSLDLFEDELSDHGCSKLQIKLRCMPTSFFALLQFYLRVDRVLVRVYNTRFFWGESNGNSILKEHSVVQKSYDEMSTEQRDAIMNPSNFSELTMPSNISTYRLQMNAS</sequence>
<accession>A0A183IVC8</accession>
<proteinExistence type="inferred from homology"/>
<dbReference type="PANTHER" id="PTHR21021">
    <property type="entry name" value="GAF/PUTATIVE CYTOSKELETAL PROTEIN"/>
    <property type="match status" value="1"/>
</dbReference>
<dbReference type="Proteomes" id="UP000270296">
    <property type="component" value="Unassembled WGS sequence"/>
</dbReference>
<dbReference type="OrthoDB" id="10253878at2759"/>
<name>A0A183IVC8_9BILA</name>
<evidence type="ECO:0000313" key="4">
    <source>
        <dbReference type="Proteomes" id="UP000270296"/>
    </source>
</evidence>
<dbReference type="Pfam" id="PF04176">
    <property type="entry name" value="TIP41"/>
    <property type="match status" value="1"/>
</dbReference>
<dbReference type="InterPro" id="IPR007303">
    <property type="entry name" value="TIP41-like"/>
</dbReference>
<dbReference type="InterPro" id="IPR051330">
    <property type="entry name" value="Phosphatase_reg/MetRdx"/>
</dbReference>
<evidence type="ECO:0000313" key="3">
    <source>
        <dbReference type="EMBL" id="VDP13570.1"/>
    </source>
</evidence>
<reference evidence="5" key="1">
    <citation type="submission" date="2016-06" db="UniProtKB">
        <authorList>
            <consortium name="WormBaseParasite"/>
        </authorList>
    </citation>
    <scope>IDENTIFICATION</scope>
</reference>
<dbReference type="AlphaFoldDB" id="A0A183IVC8"/>
<evidence type="ECO:0000256" key="2">
    <source>
        <dbReference type="ARBA" id="ARBA00018951"/>
    </source>
</evidence>
<protein>
    <recommendedName>
        <fullName evidence="2">TIP41-like protein</fullName>
    </recommendedName>
</protein>
<reference evidence="3 4" key="2">
    <citation type="submission" date="2018-11" db="EMBL/GenBank/DDBJ databases">
        <authorList>
            <consortium name="Pathogen Informatics"/>
        </authorList>
    </citation>
    <scope>NUCLEOTIDE SEQUENCE [LARGE SCALE GENOMIC DNA]</scope>
</reference>